<dbReference type="STRING" id="995062.SAMN04489718_3584"/>
<dbReference type="OrthoDB" id="5197943at2"/>
<dbReference type="InterPro" id="IPR008792">
    <property type="entry name" value="PQQD"/>
</dbReference>
<dbReference type="RefSeq" id="WP_092525778.1">
    <property type="nucleotide sequence ID" value="NZ_FNKO01000002.1"/>
</dbReference>
<dbReference type="Gene3D" id="1.10.10.1150">
    <property type="entry name" value="Coenzyme PQQ synthesis protein D (PqqD)"/>
    <property type="match status" value="1"/>
</dbReference>
<keyword evidence="2" id="KW-1185">Reference proteome</keyword>
<evidence type="ECO:0000313" key="1">
    <source>
        <dbReference type="EMBL" id="SDR11241.1"/>
    </source>
</evidence>
<dbReference type="Proteomes" id="UP000199301">
    <property type="component" value="Unassembled WGS sequence"/>
</dbReference>
<protein>
    <submittedName>
        <fullName evidence="1">Coenzyme PQQ synthesis protein D (PqqD)</fullName>
    </submittedName>
</protein>
<accession>A0A1H1GDJ9</accession>
<sequence>MGLLRDEPTARLNETAAWVLRDLVGGETPERVVGKLVTAYRVEPDAARRDVAAVAERLRLARHVS</sequence>
<reference evidence="2" key="1">
    <citation type="submission" date="2016-10" db="EMBL/GenBank/DDBJ databases">
        <authorList>
            <person name="Varghese N."/>
            <person name="Submissions S."/>
        </authorList>
    </citation>
    <scope>NUCLEOTIDE SEQUENCE [LARGE SCALE GENOMIC DNA]</scope>
    <source>
        <strain evidence="2">DSM 45459</strain>
    </source>
</reference>
<gene>
    <name evidence="1" type="ORF">SAMN04489718_3584</name>
</gene>
<evidence type="ECO:0000313" key="2">
    <source>
        <dbReference type="Proteomes" id="UP000199301"/>
    </source>
</evidence>
<name>A0A1H1GDJ9_9ACTN</name>
<organism evidence="1 2">
    <name type="scientific">Actinopolyspora saharensis</name>
    <dbReference type="NCBI Taxonomy" id="995062"/>
    <lineage>
        <taxon>Bacteria</taxon>
        <taxon>Bacillati</taxon>
        <taxon>Actinomycetota</taxon>
        <taxon>Actinomycetes</taxon>
        <taxon>Actinopolysporales</taxon>
        <taxon>Actinopolysporaceae</taxon>
        <taxon>Actinopolyspora</taxon>
    </lineage>
</organism>
<dbReference type="EMBL" id="FNKO01000002">
    <property type="protein sequence ID" value="SDR11241.1"/>
    <property type="molecule type" value="Genomic_DNA"/>
</dbReference>
<proteinExistence type="predicted"/>
<dbReference type="AlphaFoldDB" id="A0A1H1GDJ9"/>
<dbReference type="Pfam" id="PF05402">
    <property type="entry name" value="PqqD"/>
    <property type="match status" value="1"/>
</dbReference>
<dbReference type="InterPro" id="IPR041881">
    <property type="entry name" value="PqqD_sf"/>
</dbReference>